<reference evidence="3" key="1">
    <citation type="journal article" date="2019" name="Int. J. Syst. Evol. Microbiol.">
        <title>The Global Catalogue of Microorganisms (GCM) 10K type strain sequencing project: providing services to taxonomists for standard genome sequencing and annotation.</title>
        <authorList>
            <consortium name="The Broad Institute Genomics Platform"/>
            <consortium name="The Broad Institute Genome Sequencing Center for Infectious Disease"/>
            <person name="Wu L."/>
            <person name="Ma J."/>
        </authorList>
    </citation>
    <scope>NUCLEOTIDE SEQUENCE [LARGE SCALE GENOMIC DNA]</scope>
    <source>
        <strain evidence="3">JCM 18514</strain>
    </source>
</reference>
<comment type="caution">
    <text evidence="2">The sequence shown here is derived from an EMBL/GenBank/DDBJ whole genome shotgun (WGS) entry which is preliminary data.</text>
</comment>
<evidence type="ECO:0000256" key="1">
    <source>
        <dbReference type="SAM" id="Phobius"/>
    </source>
</evidence>
<gene>
    <name evidence="2" type="ORF">GCM10023346_17030</name>
</gene>
<keyword evidence="3" id="KW-1185">Reference proteome</keyword>
<feature type="transmembrane region" description="Helical" evidence="1">
    <location>
        <begin position="243"/>
        <end position="269"/>
    </location>
</feature>
<name>A0ABP9S9L5_9MICC</name>
<feature type="transmembrane region" description="Helical" evidence="1">
    <location>
        <begin position="121"/>
        <end position="140"/>
    </location>
</feature>
<evidence type="ECO:0008006" key="4">
    <source>
        <dbReference type="Google" id="ProtNLM"/>
    </source>
</evidence>
<dbReference type="RefSeq" id="WP_345448812.1">
    <property type="nucleotide sequence ID" value="NZ_BAABKK010000010.1"/>
</dbReference>
<evidence type="ECO:0000313" key="2">
    <source>
        <dbReference type="EMBL" id="GAA5193134.1"/>
    </source>
</evidence>
<organism evidence="2 3">
    <name type="scientific">Arthrobacter gyeryongensis</name>
    <dbReference type="NCBI Taxonomy" id="1650592"/>
    <lineage>
        <taxon>Bacteria</taxon>
        <taxon>Bacillati</taxon>
        <taxon>Actinomycetota</taxon>
        <taxon>Actinomycetes</taxon>
        <taxon>Micrococcales</taxon>
        <taxon>Micrococcaceae</taxon>
        <taxon>Arthrobacter</taxon>
    </lineage>
</organism>
<feature type="transmembrane region" description="Helical" evidence="1">
    <location>
        <begin position="303"/>
        <end position="322"/>
    </location>
</feature>
<feature type="transmembrane region" description="Helical" evidence="1">
    <location>
        <begin position="95"/>
        <end position="115"/>
    </location>
</feature>
<keyword evidence="1" id="KW-1133">Transmembrane helix</keyword>
<accession>A0ABP9S9L5</accession>
<feature type="transmembrane region" description="Helical" evidence="1">
    <location>
        <begin position="281"/>
        <end position="297"/>
    </location>
</feature>
<evidence type="ECO:0000313" key="3">
    <source>
        <dbReference type="Proteomes" id="UP001500200"/>
    </source>
</evidence>
<proteinExistence type="predicted"/>
<keyword evidence="1" id="KW-0472">Membrane</keyword>
<feature type="transmembrane region" description="Helical" evidence="1">
    <location>
        <begin position="169"/>
        <end position="191"/>
    </location>
</feature>
<feature type="transmembrane region" description="Helical" evidence="1">
    <location>
        <begin position="203"/>
        <end position="223"/>
    </location>
</feature>
<keyword evidence="1" id="KW-0812">Transmembrane</keyword>
<sequence length="345" mass="37173">MGSFASAFGGLLDIKHALAQPRLVEFVTVAGLILATAGSVTYVGLAGFNPDDPGIHDNREYAALYEGHGADVKKPFHWRVVIPALARMLPGGFEVSFGIVNILALTVAGVGLYYLLRHWRASQNLSLIGVALYFLSHTVLRFGGIPLVESAAQAILILAMLAAEKRQRFAFATLVILGMFVKETTSIVLLYPLLMSKPLRDRLTLSALALPGIAAYAIVRLVIDPVNFGFEYSATAWITNIGSLIMPVGLGSWPGIVLSFGFLWVFVALGIRRGGLVPRRYALFIAACFAAPIILTTDYERVIFLSFPVALALALPSMERALSLSRRSGRRAALGAEIPQSSLTS</sequence>
<protein>
    <recommendedName>
        <fullName evidence="4">Glycosyltransferase RgtA/B/C/D-like domain-containing protein</fullName>
    </recommendedName>
</protein>
<dbReference type="Proteomes" id="UP001500200">
    <property type="component" value="Unassembled WGS sequence"/>
</dbReference>
<dbReference type="EMBL" id="BAABKK010000010">
    <property type="protein sequence ID" value="GAA5193134.1"/>
    <property type="molecule type" value="Genomic_DNA"/>
</dbReference>
<feature type="transmembrane region" description="Helical" evidence="1">
    <location>
        <begin position="29"/>
        <end position="49"/>
    </location>
</feature>